<protein>
    <submittedName>
        <fullName evidence="9">Ubiquinone biosynthesis hydroxylase UbiH</fullName>
    </submittedName>
</protein>
<comment type="similarity">
    <text evidence="3">Belongs to the UbiH/COQ6 family.</text>
</comment>
<dbReference type="PANTHER" id="PTHR43876:SF7">
    <property type="entry name" value="UBIQUINONE BIOSYNTHESIS MONOOXYGENASE COQ6, MITOCHONDRIAL"/>
    <property type="match status" value="1"/>
</dbReference>
<comment type="cofactor">
    <cofactor evidence="1">
        <name>FAD</name>
        <dbReference type="ChEBI" id="CHEBI:57692"/>
    </cofactor>
</comment>
<keyword evidence="5" id="KW-0274">FAD</keyword>
<dbReference type="SUPFAM" id="SSF51905">
    <property type="entry name" value="FAD/NAD(P)-binding domain"/>
    <property type="match status" value="1"/>
</dbReference>
<sequence>MATQADIYQQVWDVVVVGGGMVGAAAALGLAKNGFSVLVLEQQAPNMDWNRQTPVGIRVSALTRASENILRNLNVWSFIVQNRHHPFRSMHVWDAFSSAEVTFNAAEIGEANLGYIIENDLIQSALWQGFAREPNLAVSLGSKIIDLQLPNADDAIAKLSLDNDKTLQARLVIAADGGRSQIRQLANIGLNRQDYDQCAVVGIVKTELPHQDTCWQRYTENGPFAYLSMGNNYSSIAWYLPIEKQQWALSLSDAEFAQALGKASDYRLGQVVEVGQRGAFPLIRQHSNHYVKHGLALIGDAAHTIHPQAGQGVNLGLLDAAALVDVLSAAKQANRDFSTLACLRKYERWRRGDNALVQRSMEWFAWFYQDNALKNGVRQGVLPIVNHFKPGKNWLMEQALNGREALPSLAQLYAI</sequence>
<evidence type="ECO:0000256" key="1">
    <source>
        <dbReference type="ARBA" id="ARBA00001974"/>
    </source>
</evidence>
<dbReference type="GO" id="GO:0004497">
    <property type="term" value="F:monooxygenase activity"/>
    <property type="evidence" value="ECO:0007669"/>
    <property type="project" value="UniProtKB-KW"/>
</dbReference>
<evidence type="ECO:0000256" key="6">
    <source>
        <dbReference type="ARBA" id="ARBA00023002"/>
    </source>
</evidence>
<dbReference type="KEGG" id="tse:THMIRHAS_10500"/>
<dbReference type="GO" id="GO:0006744">
    <property type="term" value="P:ubiquinone biosynthetic process"/>
    <property type="evidence" value="ECO:0007669"/>
    <property type="project" value="UniProtKB-UniPathway"/>
</dbReference>
<dbReference type="EMBL" id="AP021889">
    <property type="protein sequence ID" value="BBP45677.1"/>
    <property type="molecule type" value="Genomic_DNA"/>
</dbReference>
<dbReference type="InterPro" id="IPR002938">
    <property type="entry name" value="FAD-bd"/>
</dbReference>
<dbReference type="GO" id="GO:0016705">
    <property type="term" value="F:oxidoreductase activity, acting on paired donors, with incorporation or reduction of molecular oxygen"/>
    <property type="evidence" value="ECO:0007669"/>
    <property type="project" value="InterPro"/>
</dbReference>
<keyword evidence="4" id="KW-0285">Flavoprotein</keyword>
<evidence type="ECO:0000256" key="7">
    <source>
        <dbReference type="ARBA" id="ARBA00023033"/>
    </source>
</evidence>
<dbReference type="PRINTS" id="PR00420">
    <property type="entry name" value="RNGMNOXGNASE"/>
</dbReference>
<evidence type="ECO:0000256" key="3">
    <source>
        <dbReference type="ARBA" id="ARBA00005349"/>
    </source>
</evidence>
<dbReference type="Proteomes" id="UP000501726">
    <property type="component" value="Chromosome"/>
</dbReference>
<evidence type="ECO:0000313" key="9">
    <source>
        <dbReference type="EMBL" id="BBP45677.1"/>
    </source>
</evidence>
<evidence type="ECO:0000259" key="8">
    <source>
        <dbReference type="Pfam" id="PF01494"/>
    </source>
</evidence>
<proteinExistence type="inferred from homology"/>
<keyword evidence="9" id="KW-0830">Ubiquinone</keyword>
<dbReference type="UniPathway" id="UPA00232"/>
<evidence type="ECO:0000256" key="2">
    <source>
        <dbReference type="ARBA" id="ARBA00004749"/>
    </source>
</evidence>
<evidence type="ECO:0000256" key="5">
    <source>
        <dbReference type="ARBA" id="ARBA00022827"/>
    </source>
</evidence>
<organism evidence="9 10">
    <name type="scientific">Thiosulfatimonas sediminis</name>
    <dbReference type="NCBI Taxonomy" id="2675054"/>
    <lineage>
        <taxon>Bacteria</taxon>
        <taxon>Pseudomonadati</taxon>
        <taxon>Pseudomonadota</taxon>
        <taxon>Gammaproteobacteria</taxon>
        <taxon>Thiotrichales</taxon>
        <taxon>Piscirickettsiaceae</taxon>
        <taxon>Thiosulfatimonas</taxon>
    </lineage>
</organism>
<comment type="pathway">
    <text evidence="2">Cofactor biosynthesis; ubiquinone biosynthesis.</text>
</comment>
<dbReference type="PANTHER" id="PTHR43876">
    <property type="entry name" value="UBIQUINONE BIOSYNTHESIS MONOOXYGENASE COQ6, MITOCHONDRIAL"/>
    <property type="match status" value="1"/>
</dbReference>
<accession>A0A6F8PUH1</accession>
<reference evidence="10" key="1">
    <citation type="submission" date="2019-11" db="EMBL/GenBank/DDBJ databases">
        <title>Isolation and characterization of two novel species in the genus Thiomicrorhabdus.</title>
        <authorList>
            <person name="Mochizuki J."/>
            <person name="Kojima H."/>
            <person name="Fukui M."/>
        </authorList>
    </citation>
    <scope>NUCLEOTIDE SEQUENCE [LARGE SCALE GENOMIC DNA]</scope>
    <source>
        <strain evidence="10">aks77</strain>
    </source>
</reference>
<dbReference type="AlphaFoldDB" id="A0A6F8PUH1"/>
<dbReference type="InterPro" id="IPR010971">
    <property type="entry name" value="UbiH/COQ6"/>
</dbReference>
<evidence type="ECO:0000313" key="10">
    <source>
        <dbReference type="Proteomes" id="UP000501726"/>
    </source>
</evidence>
<dbReference type="Gene3D" id="3.50.50.60">
    <property type="entry name" value="FAD/NAD(P)-binding domain"/>
    <property type="match status" value="2"/>
</dbReference>
<evidence type="ECO:0000256" key="4">
    <source>
        <dbReference type="ARBA" id="ARBA00022630"/>
    </source>
</evidence>
<keyword evidence="7" id="KW-0503">Monooxygenase</keyword>
<dbReference type="RefSeq" id="WP_173271586.1">
    <property type="nucleotide sequence ID" value="NZ_AP021889.1"/>
</dbReference>
<dbReference type="InterPro" id="IPR051205">
    <property type="entry name" value="UbiH/COQ6_monooxygenase"/>
</dbReference>
<dbReference type="InterPro" id="IPR036188">
    <property type="entry name" value="FAD/NAD-bd_sf"/>
</dbReference>
<dbReference type="NCBIfam" id="TIGR01988">
    <property type="entry name" value="Ubi-OHases"/>
    <property type="match status" value="1"/>
</dbReference>
<dbReference type="Pfam" id="PF01494">
    <property type="entry name" value="FAD_binding_3"/>
    <property type="match status" value="1"/>
</dbReference>
<gene>
    <name evidence="9" type="primary">visC</name>
    <name evidence="9" type="ORF">THMIRHAS_10500</name>
</gene>
<feature type="domain" description="FAD-binding" evidence="8">
    <location>
        <begin position="13"/>
        <end position="335"/>
    </location>
</feature>
<keyword evidence="6" id="KW-0560">Oxidoreductase</keyword>
<name>A0A6F8PUH1_9GAMM</name>
<dbReference type="GO" id="GO:0071949">
    <property type="term" value="F:FAD binding"/>
    <property type="evidence" value="ECO:0007669"/>
    <property type="project" value="InterPro"/>
</dbReference>
<keyword evidence="10" id="KW-1185">Reference proteome</keyword>